<dbReference type="Pfam" id="PF03643">
    <property type="entry name" value="Vps26"/>
    <property type="match status" value="1"/>
</dbReference>
<dbReference type="AlphaFoldDB" id="A0AAF0JA80"/>
<dbReference type="RefSeq" id="XP_060122419.1">
    <property type="nucleotide sequence ID" value="XM_060266436.1"/>
</dbReference>
<dbReference type="PANTHER" id="PTHR12233">
    <property type="entry name" value="VACUOLAR PROTEIN SORTING 26 RELATED"/>
    <property type="match status" value="1"/>
</dbReference>
<gene>
    <name evidence="4" type="primary">vps26</name>
    <name evidence="4" type="ORF">MJAP1_002501</name>
</gene>
<name>A0AAF0JA80_9BASI</name>
<sequence>MSSLFSFSTPVDIDVRLEDEHDRKQVDVKLESPAKETLPVYFDGESLRGSVVIQPRNTKRMQHDGVKIEFIGCIELYFDRGNHYEFLSLVQELAMPGELRESESLPFEFKNVEKLYESYNGINVKLRYFLRVTVSRRMSDVIKERELWVHSFRLPPDSNNAIKMEVGIEDCLHIEFEYNKSKYHLKDVIVGKIYFLLVRIKIKHMELSIIRRETTGAVPNQYNESETITKFEIMDGAPVRGETIPIRLFLGGFDLTPTFRDVNKKFSTRYYLNLVLIDEENRRYFKQQEITIFRIPEN</sequence>
<accession>A0AAF0JA80</accession>
<dbReference type="InterPro" id="IPR014752">
    <property type="entry name" value="Arrestin-like_C"/>
</dbReference>
<evidence type="ECO:0000256" key="3">
    <source>
        <dbReference type="ARBA" id="ARBA00022927"/>
    </source>
</evidence>
<keyword evidence="3" id="KW-0653">Protein transport</keyword>
<evidence type="ECO:0000313" key="5">
    <source>
        <dbReference type="Proteomes" id="UP001217754"/>
    </source>
</evidence>
<proteinExistence type="inferred from homology"/>
<comment type="similarity">
    <text evidence="1">Belongs to the VPS26 family.</text>
</comment>
<dbReference type="Proteomes" id="UP001217754">
    <property type="component" value="Chromosome 4"/>
</dbReference>
<dbReference type="Gene3D" id="2.60.40.640">
    <property type="match status" value="2"/>
</dbReference>
<dbReference type="GeneID" id="85226152"/>
<dbReference type="GO" id="GO:0006886">
    <property type="term" value="P:intracellular protein transport"/>
    <property type="evidence" value="ECO:0007669"/>
    <property type="project" value="InterPro"/>
</dbReference>
<evidence type="ECO:0000256" key="2">
    <source>
        <dbReference type="ARBA" id="ARBA00022448"/>
    </source>
</evidence>
<dbReference type="EMBL" id="CP119961">
    <property type="protein sequence ID" value="WFD39522.1"/>
    <property type="molecule type" value="Genomic_DNA"/>
</dbReference>
<evidence type="ECO:0000313" key="4">
    <source>
        <dbReference type="EMBL" id="WFD39522.1"/>
    </source>
</evidence>
<evidence type="ECO:0000256" key="1">
    <source>
        <dbReference type="ARBA" id="ARBA00009100"/>
    </source>
</evidence>
<dbReference type="FunFam" id="2.60.40.640:FF:000001">
    <property type="entry name" value="Vacuolar protein sorting-associated protein 26A"/>
    <property type="match status" value="1"/>
</dbReference>
<protein>
    <submittedName>
        <fullName evidence="4">Vacuolar protein sorting-associated protein 26</fullName>
    </submittedName>
</protein>
<reference evidence="4" key="1">
    <citation type="submission" date="2023-03" db="EMBL/GenBank/DDBJ databases">
        <title>Mating type loci evolution in Malassezia.</title>
        <authorList>
            <person name="Coelho M.A."/>
        </authorList>
    </citation>
    <scope>NUCLEOTIDE SEQUENCE</scope>
    <source>
        <strain evidence="4">CBS 9431</strain>
    </source>
</reference>
<keyword evidence="5" id="KW-1185">Reference proteome</keyword>
<organism evidence="4 5">
    <name type="scientific">Malassezia japonica</name>
    <dbReference type="NCBI Taxonomy" id="223818"/>
    <lineage>
        <taxon>Eukaryota</taxon>
        <taxon>Fungi</taxon>
        <taxon>Dikarya</taxon>
        <taxon>Basidiomycota</taxon>
        <taxon>Ustilaginomycotina</taxon>
        <taxon>Malasseziomycetes</taxon>
        <taxon>Malasseziales</taxon>
        <taxon>Malasseziaceae</taxon>
        <taxon>Malassezia</taxon>
    </lineage>
</organism>
<dbReference type="FunFam" id="2.60.40.640:FF:000010">
    <property type="entry name" value="Vacuolar protein sorting-associated protein 26"/>
    <property type="match status" value="1"/>
</dbReference>
<dbReference type="InterPro" id="IPR028934">
    <property type="entry name" value="Vps26-related"/>
</dbReference>
<keyword evidence="2" id="KW-0813">Transport</keyword>